<organism evidence="2 3">
    <name type="scientific">Frigidibacter albus</name>
    <dbReference type="NCBI Taxonomy" id="1465486"/>
    <lineage>
        <taxon>Bacteria</taxon>
        <taxon>Pseudomonadati</taxon>
        <taxon>Pseudomonadota</taxon>
        <taxon>Alphaproteobacteria</taxon>
        <taxon>Rhodobacterales</taxon>
        <taxon>Paracoccaceae</taxon>
        <taxon>Frigidibacter</taxon>
    </lineage>
</organism>
<dbReference type="PROSITE" id="PS00622">
    <property type="entry name" value="HTH_LUXR_1"/>
    <property type="match status" value="1"/>
</dbReference>
<comment type="caution">
    <text evidence="2">The sequence shown here is derived from an EMBL/GenBank/DDBJ whole genome shotgun (WGS) entry which is preliminary data.</text>
</comment>
<dbReference type="Gene3D" id="1.10.10.10">
    <property type="entry name" value="Winged helix-like DNA-binding domain superfamily/Winged helix DNA-binding domain"/>
    <property type="match status" value="1"/>
</dbReference>
<reference evidence="2 3" key="1">
    <citation type="submission" date="2020-01" db="EMBL/GenBank/DDBJ databases">
        <title>Frigidibacter albus SP32T (=CGMCC 1.13995T).</title>
        <authorList>
            <person name="Liao X."/>
        </authorList>
    </citation>
    <scope>NUCLEOTIDE SEQUENCE [LARGE SCALE GENOMIC DNA]</scope>
    <source>
        <strain evidence="2 3">SP32</strain>
    </source>
</reference>
<evidence type="ECO:0000313" key="2">
    <source>
        <dbReference type="EMBL" id="MZQ87488.1"/>
    </source>
</evidence>
<dbReference type="AlphaFoldDB" id="A0A6L8VB10"/>
<dbReference type="GO" id="GO:0006355">
    <property type="term" value="P:regulation of DNA-templated transcription"/>
    <property type="evidence" value="ECO:0007669"/>
    <property type="project" value="InterPro"/>
</dbReference>
<feature type="domain" description="HTH luxR-type" evidence="1">
    <location>
        <begin position="181"/>
        <end position="244"/>
    </location>
</feature>
<sequence>MMLSGLIDPDRAGALLEARDGGLFAERLLDLAQSVAGVDELFACRVVGDVPQTLASGSDLDDASDRAHAYSSRFHRSDPAQDARRAAHPGSGFACRIPADAIVLSPYRKLCFEKPRFAEKICFGWRFREDCLMVTFYHRRSGEHVDMAQLGGLAQLAITGLRQITAAPSDADIVPRIERRLADAHPVLTPRERAVCARSMAGHPARTIAEDLQIAQSSVLTYRQRAYLKLGVSRSADLLAAVMG</sequence>
<accession>A0A6L8VB10</accession>
<evidence type="ECO:0000313" key="3">
    <source>
        <dbReference type="Proteomes" id="UP000477083"/>
    </source>
</evidence>
<gene>
    <name evidence="2" type="ORF">GS660_00065</name>
</gene>
<dbReference type="InterPro" id="IPR016032">
    <property type="entry name" value="Sig_transdc_resp-reg_C-effctor"/>
</dbReference>
<dbReference type="InterPro" id="IPR036388">
    <property type="entry name" value="WH-like_DNA-bd_sf"/>
</dbReference>
<dbReference type="Proteomes" id="UP000477083">
    <property type="component" value="Unassembled WGS sequence"/>
</dbReference>
<evidence type="ECO:0000259" key="1">
    <source>
        <dbReference type="PROSITE" id="PS50043"/>
    </source>
</evidence>
<dbReference type="GO" id="GO:0003677">
    <property type="term" value="F:DNA binding"/>
    <property type="evidence" value="ECO:0007669"/>
    <property type="project" value="InterPro"/>
</dbReference>
<dbReference type="SUPFAM" id="SSF46894">
    <property type="entry name" value="C-terminal effector domain of the bipartite response regulators"/>
    <property type="match status" value="1"/>
</dbReference>
<dbReference type="OrthoDB" id="343383at2"/>
<dbReference type="InterPro" id="IPR000792">
    <property type="entry name" value="Tscrpt_reg_LuxR_C"/>
</dbReference>
<proteinExistence type="predicted"/>
<dbReference type="SMART" id="SM00421">
    <property type="entry name" value="HTH_LUXR"/>
    <property type="match status" value="1"/>
</dbReference>
<dbReference type="PROSITE" id="PS50043">
    <property type="entry name" value="HTH_LUXR_2"/>
    <property type="match status" value="1"/>
</dbReference>
<dbReference type="EMBL" id="WWNR01000001">
    <property type="protein sequence ID" value="MZQ87488.1"/>
    <property type="molecule type" value="Genomic_DNA"/>
</dbReference>
<name>A0A6L8VB10_9RHOB</name>
<dbReference type="Pfam" id="PF00196">
    <property type="entry name" value="GerE"/>
    <property type="match status" value="1"/>
</dbReference>
<keyword evidence="3" id="KW-1185">Reference proteome</keyword>
<protein>
    <submittedName>
        <fullName evidence="2">LuxR family transcriptional regulator</fullName>
    </submittedName>
</protein>